<dbReference type="RefSeq" id="WP_307631577.1">
    <property type="nucleotide sequence ID" value="NZ_JAPHEH010000001.1"/>
</dbReference>
<dbReference type="PROSITE" id="PS51257">
    <property type="entry name" value="PROKAR_LIPOPROTEIN"/>
    <property type="match status" value="1"/>
</dbReference>
<organism evidence="2 3">
    <name type="scientific">Thiovibrio frasassiensis</name>
    <dbReference type="NCBI Taxonomy" id="2984131"/>
    <lineage>
        <taxon>Bacteria</taxon>
        <taxon>Pseudomonadati</taxon>
        <taxon>Thermodesulfobacteriota</taxon>
        <taxon>Desulfobulbia</taxon>
        <taxon>Desulfobulbales</taxon>
        <taxon>Thiovibrionaceae</taxon>
        <taxon>Thiovibrio</taxon>
    </lineage>
</organism>
<evidence type="ECO:0000256" key="1">
    <source>
        <dbReference type="SAM" id="SignalP"/>
    </source>
</evidence>
<evidence type="ECO:0000313" key="2">
    <source>
        <dbReference type="EMBL" id="MDG4474596.1"/>
    </source>
</evidence>
<keyword evidence="3" id="KW-1185">Reference proteome</keyword>
<reference evidence="2" key="1">
    <citation type="journal article" date="2022" name="bioRxiv">
        <title>Thiovibrio frasassiensisgen. nov., sp. nov., an autotrophic, elemental sulfur disproportionating bacterium isolated from sulfidic karst sediment, and proposal of Thiovibrionaceae fam. nov.</title>
        <authorList>
            <person name="Aronson H."/>
            <person name="Thomas C."/>
            <person name="Bhattacharyya M."/>
            <person name="Eckstein S."/>
            <person name="Jensen S."/>
            <person name="Barco R."/>
            <person name="Macalady J."/>
            <person name="Amend J."/>
        </authorList>
    </citation>
    <scope>NUCLEOTIDE SEQUENCE</scope>
    <source>
        <strain evidence="2">RS19-109</strain>
    </source>
</reference>
<keyword evidence="1" id="KW-0732">Signal</keyword>
<feature type="signal peptide" evidence="1">
    <location>
        <begin position="1"/>
        <end position="24"/>
    </location>
</feature>
<dbReference type="AlphaFoldDB" id="A0A9X4ME36"/>
<evidence type="ECO:0008006" key="4">
    <source>
        <dbReference type="Google" id="ProtNLM"/>
    </source>
</evidence>
<proteinExistence type="predicted"/>
<evidence type="ECO:0000313" key="3">
    <source>
        <dbReference type="Proteomes" id="UP001154240"/>
    </source>
</evidence>
<sequence length="252" mass="26016">MKRLNGFGKRLGCFAALLSMLSLASGCTYQDRVAPLNLPDAKNGGIVVGDGLKISALAFSSDEAAKQAFGFGARNAGLLPVQLTLQNDSPEKVKLNPEQTFLIDNNNRAWPILSLEKTYQRTSGHVDLGETAKGAAKPSLLMGAAGALAGLAVGVVTGKNVGEAMGTGAVLGAAGGAIIGGAKSYSESGEKIKDDLASKSLRNQTILPNQIAYGVLFFPGMPGEEADGVKELRLSLTIGNTPQVVTLFPATK</sequence>
<feature type="chain" id="PRO_5040725835" description="Glycine zipper domain-containing protein" evidence="1">
    <location>
        <begin position="25"/>
        <end position="252"/>
    </location>
</feature>
<comment type="caution">
    <text evidence="2">The sequence shown here is derived from an EMBL/GenBank/DDBJ whole genome shotgun (WGS) entry which is preliminary data.</text>
</comment>
<dbReference type="Proteomes" id="UP001154240">
    <property type="component" value="Unassembled WGS sequence"/>
</dbReference>
<accession>A0A9X4ME36</accession>
<name>A0A9X4ME36_9BACT</name>
<gene>
    <name evidence="2" type="ORF">OLX77_00300</name>
</gene>
<dbReference type="EMBL" id="JAPHEH010000001">
    <property type="protein sequence ID" value="MDG4474596.1"/>
    <property type="molecule type" value="Genomic_DNA"/>
</dbReference>
<reference evidence="2" key="2">
    <citation type="submission" date="2022-10" db="EMBL/GenBank/DDBJ databases">
        <authorList>
            <person name="Aronson H.S."/>
        </authorList>
    </citation>
    <scope>NUCLEOTIDE SEQUENCE</scope>
    <source>
        <strain evidence="2">RS19-109</strain>
    </source>
</reference>
<protein>
    <recommendedName>
        <fullName evidence="4">Glycine zipper domain-containing protein</fullName>
    </recommendedName>
</protein>